<dbReference type="OrthoDB" id="2447880at2759"/>
<dbReference type="Proteomes" id="UP000290900">
    <property type="component" value="Unassembled WGS sequence"/>
</dbReference>
<dbReference type="Gene3D" id="3.40.10.10">
    <property type="entry name" value="DNA Methylphosphotriester Repair Domain"/>
    <property type="match status" value="1"/>
</dbReference>
<dbReference type="Gene3D" id="1.10.10.60">
    <property type="entry name" value="Homeodomain-like"/>
    <property type="match status" value="1"/>
</dbReference>
<dbReference type="GO" id="GO:0003677">
    <property type="term" value="F:DNA binding"/>
    <property type="evidence" value="ECO:0007669"/>
    <property type="project" value="InterPro"/>
</dbReference>
<dbReference type="GO" id="GO:0006355">
    <property type="term" value="P:regulation of DNA-templated transcription"/>
    <property type="evidence" value="ECO:0007669"/>
    <property type="project" value="InterPro"/>
</dbReference>
<dbReference type="EMBL" id="CAACVR010000076">
    <property type="protein sequence ID" value="VEU24382.1"/>
    <property type="molecule type" value="Genomic_DNA"/>
</dbReference>
<evidence type="ECO:0000313" key="4">
    <source>
        <dbReference type="EMBL" id="VEU24382.1"/>
    </source>
</evidence>
<dbReference type="GO" id="GO:0008168">
    <property type="term" value="F:methyltransferase activity"/>
    <property type="evidence" value="ECO:0007669"/>
    <property type="project" value="InterPro"/>
</dbReference>
<name>A0A448YTY9_BRENA</name>
<dbReference type="InterPro" id="IPR004026">
    <property type="entry name" value="Ada_DNA_repair_Zn-bd"/>
</dbReference>
<gene>
    <name evidence="4" type="ORF">BRENAR_LOCUS5110</name>
</gene>
<dbReference type="GO" id="GO:0006281">
    <property type="term" value="P:DNA repair"/>
    <property type="evidence" value="ECO:0007669"/>
    <property type="project" value="InterPro"/>
</dbReference>
<dbReference type="SUPFAM" id="SSF57884">
    <property type="entry name" value="Ada DNA repair protein, N-terminal domain (N-Ada 10)"/>
    <property type="match status" value="1"/>
</dbReference>
<dbReference type="SUPFAM" id="SSF46689">
    <property type="entry name" value="Homeodomain-like"/>
    <property type="match status" value="1"/>
</dbReference>
<accession>A0A448YTY9</accession>
<evidence type="ECO:0000259" key="3">
    <source>
        <dbReference type="Pfam" id="PF02805"/>
    </source>
</evidence>
<feature type="region of interest" description="Disordered" evidence="2">
    <location>
        <begin position="290"/>
        <end position="358"/>
    </location>
</feature>
<dbReference type="AlphaFoldDB" id="A0A448YTY9"/>
<proteinExistence type="predicted"/>
<feature type="compositionally biased region" description="Low complexity" evidence="2">
    <location>
        <begin position="321"/>
        <end position="349"/>
    </location>
</feature>
<keyword evidence="5" id="KW-1185">Reference proteome</keyword>
<evidence type="ECO:0000256" key="2">
    <source>
        <dbReference type="SAM" id="MobiDB-lite"/>
    </source>
</evidence>
<feature type="domain" description="Ada DNA repair metal-binding" evidence="3">
    <location>
        <begin position="8"/>
        <end position="73"/>
    </location>
</feature>
<dbReference type="InterPro" id="IPR009057">
    <property type="entry name" value="Homeodomain-like_sf"/>
</dbReference>
<sequence>MYRSEQSKLAAFQFRDPFAADQFVVCHVPKGICCRPNCDFGNQDYRKQDLRFYSSLDEAIRHSFVPCRYCFPETQQKVIDWQDGSHVAIDLDLLLDTVRHVNHDINFFPPLLEEDSRKTDLLRQFIWESTNKKLKQKLLTGVPYRASPKGSDTMMQPTSPESVNLTKNEFDRLKLIDMACRHIALAASSTVPEVCTPHAELLSTESSHGKRSGSNSSKKQRRRRGGVLGFKELAAKSNLSPWHFHRVFKSVTGLTPKNYGDRCCEYIKQQAKGSGGTRIVVINTRIANPTMAAEDSQQNINSGSHRTDSRLESSVSPVQHSSLASSPVSAPSVMSTSPTTTTKSSKTPLFHTEDADEESWQPVKYRKISAEGWSPSDDPLAGLRPEESLAEANLEDLVSMLPRPFDISDPSAISLPNAPNASETILAADVWQQQQH</sequence>
<feature type="region of interest" description="Disordered" evidence="2">
    <location>
        <begin position="201"/>
        <end position="227"/>
    </location>
</feature>
<dbReference type="InterPro" id="IPR035451">
    <property type="entry name" value="Ada-like_dom_sf"/>
</dbReference>
<feature type="compositionally biased region" description="Polar residues" evidence="2">
    <location>
        <begin position="295"/>
        <end position="304"/>
    </location>
</feature>
<dbReference type="InParanoid" id="A0A448YTY9"/>
<dbReference type="Pfam" id="PF02805">
    <property type="entry name" value="Ada_Zn_binding"/>
    <property type="match status" value="1"/>
</dbReference>
<dbReference type="STRING" id="13370.A0A448YTY9"/>
<reference evidence="4 5" key="1">
    <citation type="submission" date="2018-12" db="EMBL/GenBank/DDBJ databases">
        <authorList>
            <person name="Tiukova I."/>
            <person name="Dainat J."/>
        </authorList>
    </citation>
    <scope>NUCLEOTIDE SEQUENCE [LARGE SCALE GENOMIC DNA]</scope>
</reference>
<organism evidence="4 5">
    <name type="scientific">Brettanomyces naardenensis</name>
    <name type="common">Yeast</name>
    <dbReference type="NCBI Taxonomy" id="13370"/>
    <lineage>
        <taxon>Eukaryota</taxon>
        <taxon>Fungi</taxon>
        <taxon>Dikarya</taxon>
        <taxon>Ascomycota</taxon>
        <taxon>Saccharomycotina</taxon>
        <taxon>Pichiomycetes</taxon>
        <taxon>Pichiales</taxon>
        <taxon>Pichiaceae</taxon>
        <taxon>Brettanomyces</taxon>
    </lineage>
</organism>
<protein>
    <submittedName>
        <fullName evidence="4">DEKNAAC105578</fullName>
    </submittedName>
</protein>
<evidence type="ECO:0000256" key="1">
    <source>
        <dbReference type="ARBA" id="ARBA00023159"/>
    </source>
</evidence>
<dbReference type="GO" id="GO:0008270">
    <property type="term" value="F:zinc ion binding"/>
    <property type="evidence" value="ECO:0007669"/>
    <property type="project" value="InterPro"/>
</dbReference>
<evidence type="ECO:0000313" key="5">
    <source>
        <dbReference type="Proteomes" id="UP000290900"/>
    </source>
</evidence>
<keyword evidence="1" id="KW-0010">Activator</keyword>